<dbReference type="GO" id="GO:0032589">
    <property type="term" value="C:neuron projection membrane"/>
    <property type="evidence" value="ECO:0007669"/>
    <property type="project" value="TreeGrafter"/>
</dbReference>
<evidence type="ECO:0000313" key="3">
    <source>
        <dbReference type="EnsemblMetazoa" id="XP_019768227.1"/>
    </source>
</evidence>
<dbReference type="InterPro" id="IPR013783">
    <property type="entry name" value="Ig-like_fold"/>
</dbReference>
<reference evidence="4" key="1">
    <citation type="journal article" date="2013" name="Genome Biol.">
        <title>Draft genome of the mountain pine beetle, Dendroctonus ponderosae Hopkins, a major forest pest.</title>
        <authorList>
            <person name="Keeling C.I."/>
            <person name="Yuen M.M."/>
            <person name="Liao N.Y."/>
            <person name="Docking T.R."/>
            <person name="Chan S.K."/>
            <person name="Taylor G.A."/>
            <person name="Palmquist D.L."/>
            <person name="Jackman S.D."/>
            <person name="Nguyen A."/>
            <person name="Li M."/>
            <person name="Henderson H."/>
            <person name="Janes J.K."/>
            <person name="Zhao Y."/>
            <person name="Pandoh P."/>
            <person name="Moore R."/>
            <person name="Sperling F.A."/>
            <person name="Huber D.P."/>
            <person name="Birol I."/>
            <person name="Jones S.J."/>
            <person name="Bohlmann J."/>
        </authorList>
    </citation>
    <scope>NUCLEOTIDE SEQUENCE</scope>
</reference>
<dbReference type="SMART" id="SM00409">
    <property type="entry name" value="IG"/>
    <property type="match status" value="2"/>
</dbReference>
<dbReference type="InterPro" id="IPR007110">
    <property type="entry name" value="Ig-like_dom"/>
</dbReference>
<dbReference type="Proteomes" id="UP000019118">
    <property type="component" value="Unassembled WGS sequence"/>
</dbReference>
<keyword evidence="1" id="KW-0732">Signal</keyword>
<dbReference type="FunFam" id="2.60.40.10:FF:000129">
    <property type="entry name" value="CLUMA_CG018772, isoform A"/>
    <property type="match status" value="1"/>
</dbReference>
<dbReference type="Gene3D" id="2.60.40.10">
    <property type="entry name" value="Immunoglobulins"/>
    <property type="match status" value="2"/>
</dbReference>
<dbReference type="InterPro" id="IPR037448">
    <property type="entry name" value="Zig-8"/>
</dbReference>
<dbReference type="InterPro" id="IPR003599">
    <property type="entry name" value="Ig_sub"/>
</dbReference>
<protein>
    <recommendedName>
        <fullName evidence="2">Ig-like domain-containing protein</fullName>
    </recommendedName>
</protein>
<reference evidence="3" key="2">
    <citation type="submission" date="2024-08" db="UniProtKB">
        <authorList>
            <consortium name="EnsemblMetazoa"/>
        </authorList>
    </citation>
    <scope>IDENTIFICATION</scope>
</reference>
<dbReference type="PROSITE" id="PS50835">
    <property type="entry name" value="IG_LIKE"/>
    <property type="match status" value="2"/>
</dbReference>
<proteinExistence type="predicted"/>
<dbReference type="Pfam" id="PF13927">
    <property type="entry name" value="Ig_3"/>
    <property type="match status" value="1"/>
</dbReference>
<evidence type="ECO:0000259" key="2">
    <source>
        <dbReference type="PROSITE" id="PS50835"/>
    </source>
</evidence>
<dbReference type="InterPro" id="IPR013098">
    <property type="entry name" value="Ig_I-set"/>
</dbReference>
<dbReference type="EnsemblMetazoa" id="XM_019912668.1">
    <property type="protein sequence ID" value="XP_019768227.1"/>
    <property type="gene ID" value="LOC109543122"/>
</dbReference>
<dbReference type="AlphaFoldDB" id="A0AAR5Q4T9"/>
<feature type="chain" id="PRO_5043636114" description="Ig-like domain-containing protein" evidence="1">
    <location>
        <begin position="22"/>
        <end position="281"/>
    </location>
</feature>
<feature type="domain" description="Ig-like" evidence="2">
    <location>
        <begin position="148"/>
        <end position="240"/>
    </location>
</feature>
<dbReference type="FunFam" id="2.60.40.10:FF:000533">
    <property type="entry name" value="Uncharacterized protein, isoform A"/>
    <property type="match status" value="1"/>
</dbReference>
<evidence type="ECO:0000313" key="4">
    <source>
        <dbReference type="Proteomes" id="UP000019118"/>
    </source>
</evidence>
<dbReference type="PANTHER" id="PTHR23279:SF5">
    <property type="entry name" value="DEFECTIVE PROBOSCIS EXTENSION RESPONSE 8, ISOFORM A"/>
    <property type="match status" value="1"/>
</dbReference>
<dbReference type="InterPro" id="IPR036179">
    <property type="entry name" value="Ig-like_dom_sf"/>
</dbReference>
<dbReference type="Pfam" id="PF07679">
    <property type="entry name" value="I-set"/>
    <property type="match status" value="1"/>
</dbReference>
<accession>A0AAR5Q4T9</accession>
<evidence type="ECO:0000256" key="1">
    <source>
        <dbReference type="SAM" id="SignalP"/>
    </source>
</evidence>
<dbReference type="InterPro" id="IPR013106">
    <property type="entry name" value="Ig_V-set"/>
</dbReference>
<dbReference type="GO" id="GO:0050808">
    <property type="term" value="P:synapse organization"/>
    <property type="evidence" value="ECO:0007669"/>
    <property type="project" value="TreeGrafter"/>
</dbReference>
<dbReference type="SMART" id="SM00408">
    <property type="entry name" value="IGc2"/>
    <property type="match status" value="2"/>
</dbReference>
<name>A0AAR5Q4T9_DENPD</name>
<dbReference type="PANTHER" id="PTHR23279">
    <property type="entry name" value="DEFECTIVE PROBOSCIS EXTENSION RESPONSE DPR -RELATED"/>
    <property type="match status" value="1"/>
</dbReference>
<feature type="domain" description="Ig-like" evidence="2">
    <location>
        <begin position="45"/>
        <end position="132"/>
    </location>
</feature>
<keyword evidence="4" id="KW-1185">Reference proteome</keyword>
<dbReference type="SMART" id="SM00406">
    <property type="entry name" value="IGv"/>
    <property type="match status" value="1"/>
</dbReference>
<organism evidence="3 4">
    <name type="scientific">Dendroctonus ponderosae</name>
    <name type="common">Mountain pine beetle</name>
    <dbReference type="NCBI Taxonomy" id="77166"/>
    <lineage>
        <taxon>Eukaryota</taxon>
        <taxon>Metazoa</taxon>
        <taxon>Ecdysozoa</taxon>
        <taxon>Arthropoda</taxon>
        <taxon>Hexapoda</taxon>
        <taxon>Insecta</taxon>
        <taxon>Pterygota</taxon>
        <taxon>Neoptera</taxon>
        <taxon>Endopterygota</taxon>
        <taxon>Coleoptera</taxon>
        <taxon>Polyphaga</taxon>
        <taxon>Cucujiformia</taxon>
        <taxon>Curculionidae</taxon>
        <taxon>Scolytinae</taxon>
        <taxon>Dendroctonus</taxon>
    </lineage>
</organism>
<sequence>MFLMVLVYAFLFGLLPAYIDAAETLSGKRFRDFLRDNSPTPGTAPYFDTLIESNVTGLVESTVDLHCRVKNLGNRTVSWVRHRDIHLLTVGRYTYTSDQRFEAKHTPHTDEWTLRIRYAQKKDSGIYECQISTTPPVGIPVYLTIVEPITEILGSPELHIDMESTINLTCIVQYAPEPPPSITWSHNSQVINFDSPRGGISLVTEKGFTTTSRLLIQKAVQKDSGWYTCAPSNANTATVRVHILNGEYPAAMHHGHGTLSRTSHATVLLSLALIVLVRPGT</sequence>
<dbReference type="InterPro" id="IPR003598">
    <property type="entry name" value="Ig_sub2"/>
</dbReference>
<feature type="signal peptide" evidence="1">
    <location>
        <begin position="1"/>
        <end position="21"/>
    </location>
</feature>
<dbReference type="SUPFAM" id="SSF48726">
    <property type="entry name" value="Immunoglobulin"/>
    <property type="match status" value="2"/>
</dbReference>